<dbReference type="AlphaFoldDB" id="Q7V8U0"/>
<dbReference type="KEGG" id="pmt:PMT_0237"/>
<evidence type="ECO:0000313" key="2">
    <source>
        <dbReference type="EMBL" id="CAE20412.1"/>
    </source>
</evidence>
<evidence type="ECO:0000313" key="3">
    <source>
        <dbReference type="Proteomes" id="UP000001423"/>
    </source>
</evidence>
<sequence>MPTQSLRPKQAQPNAKQQLKVHQLLIPGIEQLQQQELNTQKPLSISKPIKQTSKKTVKPSPKPTHKKGANRLEAPYAKANPTKPGKPSPAELKKQKQEMLNWLNNVRIG</sequence>
<reference evidence="2 3" key="1">
    <citation type="journal article" date="2003" name="Nature">
        <title>Genome divergence in two Prochlorococcus ecotypes reflects oceanic niche differentiation.</title>
        <authorList>
            <person name="Rocap G."/>
            <person name="Larimer F.W."/>
            <person name="Lamerdin J.E."/>
            <person name="Malfatti S."/>
            <person name="Chain P."/>
            <person name="Ahlgren N.A."/>
            <person name="Arellano A."/>
            <person name="Coleman M."/>
            <person name="Hauser L."/>
            <person name="Hess W.R."/>
            <person name="Johnson Z.I."/>
            <person name="Land M.L."/>
            <person name="Lindell D."/>
            <person name="Post A.F."/>
            <person name="Regala W."/>
            <person name="Shah M."/>
            <person name="Shaw S.L."/>
            <person name="Steglich C."/>
            <person name="Sullivan M.B."/>
            <person name="Ting C.S."/>
            <person name="Tolonen A."/>
            <person name="Webb E.A."/>
            <person name="Zinser E.R."/>
            <person name="Chisholm S.W."/>
        </authorList>
    </citation>
    <scope>NUCLEOTIDE SEQUENCE [LARGE SCALE GENOMIC DNA]</scope>
    <source>
        <strain evidence="3">MIT 9313</strain>
    </source>
</reference>
<evidence type="ECO:0000256" key="1">
    <source>
        <dbReference type="SAM" id="MobiDB-lite"/>
    </source>
</evidence>
<gene>
    <name evidence="2" type="ordered locus">PMT_0237</name>
</gene>
<proteinExistence type="predicted"/>
<organism evidence="2 3">
    <name type="scientific">Prochlorococcus marinus (strain MIT 9313)</name>
    <dbReference type="NCBI Taxonomy" id="74547"/>
    <lineage>
        <taxon>Bacteria</taxon>
        <taxon>Bacillati</taxon>
        <taxon>Cyanobacteriota</taxon>
        <taxon>Cyanophyceae</taxon>
        <taxon>Synechococcales</taxon>
        <taxon>Prochlorococcaceae</taxon>
        <taxon>Prochlorococcus</taxon>
    </lineage>
</organism>
<dbReference type="EMBL" id="BX548175">
    <property type="protein sequence ID" value="CAE20412.1"/>
    <property type="molecule type" value="Genomic_DNA"/>
</dbReference>
<keyword evidence="3" id="KW-1185">Reference proteome</keyword>
<name>Q7V8U0_PROMM</name>
<feature type="region of interest" description="Disordered" evidence="1">
    <location>
        <begin position="37"/>
        <end position="94"/>
    </location>
</feature>
<dbReference type="Proteomes" id="UP000001423">
    <property type="component" value="Chromosome"/>
</dbReference>
<dbReference type="HOGENOM" id="CLU_2357441_0_0_3"/>
<feature type="compositionally biased region" description="Basic residues" evidence="1">
    <location>
        <begin position="52"/>
        <end position="69"/>
    </location>
</feature>
<dbReference type="RefSeq" id="WP_011129616.1">
    <property type="nucleotide sequence ID" value="NC_005071.1"/>
</dbReference>
<protein>
    <submittedName>
        <fullName evidence="2">Uncharacterized protein</fullName>
    </submittedName>
</protein>
<accession>Q7V8U0</accession>